<gene>
    <name evidence="1" type="ORF">CWC22_009075</name>
</gene>
<dbReference type="PROSITE" id="PS51257">
    <property type="entry name" value="PROKAR_LIPOPROTEIN"/>
    <property type="match status" value="1"/>
</dbReference>
<sequence length="237" mass="26506">MKTRAFVTLMLTGILLGCGSGSSETTPDITGPVKPPKPSVKSTKIVTQGFEVSIYNRLAEQDADALEYNLDTPYQMNESVTYRDVVFHLSTQTESVKLTSLDRFKPFQLISKAYALSLMPPQTEENIVSIDITSAMDFSQEHPSGSKLNALFSVTYDDALNKYYSYKNDTKTFFTVDEFLQYGRDGEPLNAGFNRNLVLNTGPEYPGNMSFYISIELDNGKVFSLETEEIAFKVPDE</sequence>
<reference evidence="1 2" key="1">
    <citation type="submission" date="2019-10" db="EMBL/GenBank/DDBJ databases">
        <title>Pseudoalteromonas rubra S4059.</title>
        <authorList>
            <person name="Paulsen S."/>
            <person name="Wang X."/>
        </authorList>
    </citation>
    <scope>NUCLEOTIDE SEQUENCE [LARGE SCALE GENOMIC DNA]</scope>
    <source>
        <strain evidence="1 2">S4059</strain>
    </source>
</reference>
<evidence type="ECO:0000313" key="1">
    <source>
        <dbReference type="EMBL" id="QPB83130.1"/>
    </source>
</evidence>
<dbReference type="AlphaFoldDB" id="A0A5S3V361"/>
<dbReference type="RefSeq" id="WP_138536675.1">
    <property type="nucleotide sequence ID" value="NZ_CP045429.1"/>
</dbReference>
<dbReference type="EMBL" id="CP045429">
    <property type="protein sequence ID" value="QPB83130.1"/>
    <property type="molecule type" value="Genomic_DNA"/>
</dbReference>
<organism evidence="1 2">
    <name type="scientific">Pseudoalteromonas rubra</name>
    <dbReference type="NCBI Taxonomy" id="43658"/>
    <lineage>
        <taxon>Bacteria</taxon>
        <taxon>Pseudomonadati</taxon>
        <taxon>Pseudomonadota</taxon>
        <taxon>Gammaproteobacteria</taxon>
        <taxon>Alteromonadales</taxon>
        <taxon>Pseudoalteromonadaceae</taxon>
        <taxon>Pseudoalteromonas</taxon>
    </lineage>
</organism>
<proteinExistence type="predicted"/>
<accession>A0A5S3V361</accession>
<name>A0A5S3V361_9GAMM</name>
<dbReference type="Proteomes" id="UP000305729">
    <property type="component" value="Chromosome 1"/>
</dbReference>
<evidence type="ECO:0000313" key="2">
    <source>
        <dbReference type="Proteomes" id="UP000305729"/>
    </source>
</evidence>
<protein>
    <submittedName>
        <fullName evidence="1">Uncharacterized protein</fullName>
    </submittedName>
</protein>